<dbReference type="InterPro" id="IPR005225">
    <property type="entry name" value="Small_GTP-bd"/>
</dbReference>
<dbReference type="NCBIfam" id="TIGR00231">
    <property type="entry name" value="small_GTP"/>
    <property type="match status" value="1"/>
</dbReference>
<evidence type="ECO:0000313" key="5">
    <source>
        <dbReference type="EMBL" id="RUP42953.1"/>
    </source>
</evidence>
<dbReference type="OrthoDB" id="8954335at2759"/>
<sequence length="310" mass="35514">MEETSNRYRIEAPAVLLVGKTGSGKSTLGNSLLGSEEVFEASNDPNSVTKYAKAEKLTIDGRPYNLVDTPGVFDTVTPGPQTLAEIARVIGECSYGIQAIIFVLEAGRFTKEQEAVIVEIKEFLGDESVSHMILAFSKCNKKQTIGNDLKFNEKLQQLVRETSDRWVISPNPEIFDPDSNTFMQQIDRLKYLIAGMKMPYTIALFNRVRIARETELARQREEREREEQRIEQARTQKLREEAEAAVRKQLEEENAHSKEELRRVEMEYAARMEEIQNRMRQADLEHATAMTALNERLDQAVRIKKLKPQY</sequence>
<keyword evidence="6" id="KW-1185">Reference proteome</keyword>
<organism evidence="5 6">
    <name type="scientific">Jimgerdemannia flammicorona</name>
    <dbReference type="NCBI Taxonomy" id="994334"/>
    <lineage>
        <taxon>Eukaryota</taxon>
        <taxon>Fungi</taxon>
        <taxon>Fungi incertae sedis</taxon>
        <taxon>Mucoromycota</taxon>
        <taxon>Mucoromycotina</taxon>
        <taxon>Endogonomycetes</taxon>
        <taxon>Endogonales</taxon>
        <taxon>Endogonaceae</taxon>
        <taxon>Jimgerdemannia</taxon>
    </lineage>
</organism>
<keyword evidence="2" id="KW-0342">GTP-binding</keyword>
<evidence type="ECO:0000259" key="4">
    <source>
        <dbReference type="PROSITE" id="PS51720"/>
    </source>
</evidence>
<dbReference type="InterPro" id="IPR006703">
    <property type="entry name" value="G_AIG1"/>
</dbReference>
<dbReference type="SUPFAM" id="SSF52540">
    <property type="entry name" value="P-loop containing nucleoside triphosphate hydrolases"/>
    <property type="match status" value="1"/>
</dbReference>
<evidence type="ECO:0000313" key="6">
    <source>
        <dbReference type="Proteomes" id="UP000268093"/>
    </source>
</evidence>
<dbReference type="InterPro" id="IPR027417">
    <property type="entry name" value="P-loop_NTPase"/>
</dbReference>
<dbReference type="PROSITE" id="PS51720">
    <property type="entry name" value="G_AIG1"/>
    <property type="match status" value="1"/>
</dbReference>
<gene>
    <name evidence="5" type="ORF">BC936DRAFT_137844</name>
</gene>
<comment type="caution">
    <text evidence="5">The sequence shown here is derived from an EMBL/GenBank/DDBJ whole genome shotgun (WGS) entry which is preliminary data.</text>
</comment>
<keyword evidence="3" id="KW-0175">Coiled coil</keyword>
<dbReference type="Pfam" id="PF04548">
    <property type="entry name" value="AIG1"/>
    <property type="match status" value="1"/>
</dbReference>
<dbReference type="PANTHER" id="PTHR10903:SF184">
    <property type="entry name" value="GTP-BINDING PROTEIN A"/>
    <property type="match status" value="1"/>
</dbReference>
<dbReference type="InterPro" id="IPR045058">
    <property type="entry name" value="GIMA/IAN/Toc"/>
</dbReference>
<dbReference type="PANTHER" id="PTHR10903">
    <property type="entry name" value="GTPASE, IMAP FAMILY MEMBER-RELATED"/>
    <property type="match status" value="1"/>
</dbReference>
<name>A0A433CWJ9_9FUNG</name>
<feature type="domain" description="AIG1-type G" evidence="4">
    <location>
        <begin position="10"/>
        <end position="209"/>
    </location>
</feature>
<feature type="coiled-coil region" evidence="3">
    <location>
        <begin position="209"/>
        <end position="285"/>
    </location>
</feature>
<evidence type="ECO:0000256" key="1">
    <source>
        <dbReference type="ARBA" id="ARBA00022741"/>
    </source>
</evidence>
<protein>
    <submittedName>
        <fullName evidence="5">AIG1 family-domain-containing protein</fullName>
    </submittedName>
</protein>
<keyword evidence="1" id="KW-0547">Nucleotide-binding</keyword>
<proteinExistence type="predicted"/>
<accession>A0A433CWJ9</accession>
<evidence type="ECO:0000256" key="2">
    <source>
        <dbReference type="ARBA" id="ARBA00023134"/>
    </source>
</evidence>
<evidence type="ECO:0000256" key="3">
    <source>
        <dbReference type="SAM" id="Coils"/>
    </source>
</evidence>
<reference evidence="5 6" key="1">
    <citation type="journal article" date="2018" name="New Phytol.">
        <title>Phylogenomics of Endogonaceae and evolution of mycorrhizas within Mucoromycota.</title>
        <authorList>
            <person name="Chang Y."/>
            <person name="Desiro A."/>
            <person name="Na H."/>
            <person name="Sandor L."/>
            <person name="Lipzen A."/>
            <person name="Clum A."/>
            <person name="Barry K."/>
            <person name="Grigoriev I.V."/>
            <person name="Martin F.M."/>
            <person name="Stajich J.E."/>
            <person name="Smith M.E."/>
            <person name="Bonito G."/>
            <person name="Spatafora J.W."/>
        </authorList>
    </citation>
    <scope>NUCLEOTIDE SEQUENCE [LARGE SCALE GENOMIC DNA]</scope>
    <source>
        <strain evidence="5 6">GMNB39</strain>
    </source>
</reference>
<dbReference type="AlphaFoldDB" id="A0A433CWJ9"/>
<dbReference type="Gene3D" id="3.40.50.300">
    <property type="entry name" value="P-loop containing nucleotide triphosphate hydrolases"/>
    <property type="match status" value="1"/>
</dbReference>
<dbReference type="Proteomes" id="UP000268093">
    <property type="component" value="Unassembled WGS sequence"/>
</dbReference>
<dbReference type="EMBL" id="RBNI01012040">
    <property type="protein sequence ID" value="RUP42953.1"/>
    <property type="molecule type" value="Genomic_DNA"/>
</dbReference>
<dbReference type="GO" id="GO:0005525">
    <property type="term" value="F:GTP binding"/>
    <property type="evidence" value="ECO:0007669"/>
    <property type="project" value="UniProtKB-KW"/>
</dbReference>